<dbReference type="AlphaFoldDB" id="A0A9N9EFV9"/>
<dbReference type="OrthoDB" id="2384769at2759"/>
<feature type="non-terminal residue" evidence="2">
    <location>
        <position position="144"/>
    </location>
</feature>
<feature type="compositionally biased region" description="Basic and acidic residues" evidence="1">
    <location>
        <begin position="112"/>
        <end position="133"/>
    </location>
</feature>
<name>A0A9N9EFV9_9GLOM</name>
<reference evidence="2" key="1">
    <citation type="submission" date="2021-06" db="EMBL/GenBank/DDBJ databases">
        <authorList>
            <person name="Kallberg Y."/>
            <person name="Tangrot J."/>
            <person name="Rosling A."/>
        </authorList>
    </citation>
    <scope>NUCLEOTIDE SEQUENCE</scope>
    <source>
        <strain evidence="2">IN212</strain>
    </source>
</reference>
<sequence>PGDDVDVSWKLFGKECFVDGVVPLHQNLYHETNTNISSFRYPVQIILSPNIQNLSLFFLDIELTFPTNSLGMIWDVMGPFTILPIPKTPPGKNVTDPNNDIHGEDIFASWNKDIDDTKQSNDSKQNNNKEKTGKIKAPSNCLKT</sequence>
<keyword evidence="3" id="KW-1185">Reference proteome</keyword>
<evidence type="ECO:0000313" key="3">
    <source>
        <dbReference type="Proteomes" id="UP000789396"/>
    </source>
</evidence>
<evidence type="ECO:0000256" key="1">
    <source>
        <dbReference type="SAM" id="MobiDB-lite"/>
    </source>
</evidence>
<evidence type="ECO:0000313" key="2">
    <source>
        <dbReference type="EMBL" id="CAG8675535.1"/>
    </source>
</evidence>
<accession>A0A9N9EFV9</accession>
<protein>
    <submittedName>
        <fullName evidence="2">4481_t:CDS:1</fullName>
    </submittedName>
</protein>
<dbReference type="Proteomes" id="UP000789396">
    <property type="component" value="Unassembled WGS sequence"/>
</dbReference>
<comment type="caution">
    <text evidence="2">The sequence shown here is derived from an EMBL/GenBank/DDBJ whole genome shotgun (WGS) entry which is preliminary data.</text>
</comment>
<dbReference type="EMBL" id="CAJVPZ010016740">
    <property type="protein sequence ID" value="CAG8675535.1"/>
    <property type="molecule type" value="Genomic_DNA"/>
</dbReference>
<gene>
    <name evidence="2" type="ORF">RFULGI_LOCUS9402</name>
</gene>
<feature type="region of interest" description="Disordered" evidence="1">
    <location>
        <begin position="112"/>
        <end position="144"/>
    </location>
</feature>
<proteinExistence type="predicted"/>
<organism evidence="2 3">
    <name type="scientific">Racocetra fulgida</name>
    <dbReference type="NCBI Taxonomy" id="60492"/>
    <lineage>
        <taxon>Eukaryota</taxon>
        <taxon>Fungi</taxon>
        <taxon>Fungi incertae sedis</taxon>
        <taxon>Mucoromycota</taxon>
        <taxon>Glomeromycotina</taxon>
        <taxon>Glomeromycetes</taxon>
        <taxon>Diversisporales</taxon>
        <taxon>Gigasporaceae</taxon>
        <taxon>Racocetra</taxon>
    </lineage>
</organism>